<dbReference type="Proteomes" id="UP001595906">
    <property type="component" value="Unassembled WGS sequence"/>
</dbReference>
<keyword evidence="5" id="KW-0862">Zinc</keyword>
<evidence type="ECO:0000256" key="1">
    <source>
        <dbReference type="ARBA" id="ARBA00001947"/>
    </source>
</evidence>
<dbReference type="SUPFAM" id="SSF55486">
    <property type="entry name" value="Metalloproteases ('zincins'), catalytic domain"/>
    <property type="match status" value="1"/>
</dbReference>
<keyword evidence="4 8" id="KW-0378">Hydrolase</keyword>
<comment type="caution">
    <text evidence="8">The sequence shown here is derived from an EMBL/GenBank/DDBJ whole genome shotgun (WGS) entry which is preliminary data.</text>
</comment>
<accession>A0ABV8Q0S4</accession>
<reference evidence="9" key="1">
    <citation type="journal article" date="2019" name="Int. J. Syst. Evol. Microbiol.">
        <title>The Global Catalogue of Microorganisms (GCM) 10K type strain sequencing project: providing services to taxonomists for standard genome sequencing and annotation.</title>
        <authorList>
            <consortium name="The Broad Institute Genomics Platform"/>
            <consortium name="The Broad Institute Genome Sequencing Center for Infectious Disease"/>
            <person name="Wu L."/>
            <person name="Ma J."/>
        </authorList>
    </citation>
    <scope>NUCLEOTIDE SEQUENCE [LARGE SCALE GENOMIC DNA]</scope>
    <source>
        <strain evidence="9">CECT 8010</strain>
    </source>
</reference>
<evidence type="ECO:0000256" key="6">
    <source>
        <dbReference type="ARBA" id="ARBA00023049"/>
    </source>
</evidence>
<feature type="chain" id="PRO_5046398856" evidence="7">
    <location>
        <begin position="23"/>
        <end position="203"/>
    </location>
</feature>
<comment type="cofactor">
    <cofactor evidence="1">
        <name>Zn(2+)</name>
        <dbReference type="ChEBI" id="CHEBI:29105"/>
    </cofactor>
</comment>
<proteinExistence type="predicted"/>
<protein>
    <submittedName>
        <fullName evidence="8">Matrixin family metalloprotease</fullName>
        <ecNumber evidence="8">3.4.24.-</ecNumber>
    </submittedName>
</protein>
<organism evidence="8 9">
    <name type="scientific">Parasediminibacterium paludis</name>
    <dbReference type="NCBI Taxonomy" id="908966"/>
    <lineage>
        <taxon>Bacteria</taxon>
        <taxon>Pseudomonadati</taxon>
        <taxon>Bacteroidota</taxon>
        <taxon>Chitinophagia</taxon>
        <taxon>Chitinophagales</taxon>
        <taxon>Chitinophagaceae</taxon>
        <taxon>Parasediminibacterium</taxon>
    </lineage>
</organism>
<dbReference type="RefSeq" id="WP_379015110.1">
    <property type="nucleotide sequence ID" value="NZ_JBHSDC010000029.1"/>
</dbReference>
<dbReference type="Pfam" id="PF07998">
    <property type="entry name" value="Peptidase_M54"/>
    <property type="match status" value="1"/>
</dbReference>
<dbReference type="CDD" id="cd11375">
    <property type="entry name" value="Peptidase_M54"/>
    <property type="match status" value="1"/>
</dbReference>
<evidence type="ECO:0000256" key="2">
    <source>
        <dbReference type="ARBA" id="ARBA00022670"/>
    </source>
</evidence>
<evidence type="ECO:0000256" key="7">
    <source>
        <dbReference type="SAM" id="SignalP"/>
    </source>
</evidence>
<dbReference type="Gene3D" id="3.40.390.10">
    <property type="entry name" value="Collagenase (Catalytic Domain)"/>
    <property type="match status" value="1"/>
</dbReference>
<keyword evidence="9" id="KW-1185">Reference proteome</keyword>
<dbReference type="EMBL" id="JBHSDC010000029">
    <property type="protein sequence ID" value="MFC4233018.1"/>
    <property type="molecule type" value="Genomic_DNA"/>
</dbReference>
<evidence type="ECO:0000256" key="5">
    <source>
        <dbReference type="ARBA" id="ARBA00022833"/>
    </source>
</evidence>
<evidence type="ECO:0000256" key="3">
    <source>
        <dbReference type="ARBA" id="ARBA00022723"/>
    </source>
</evidence>
<dbReference type="InterPro" id="IPR012962">
    <property type="entry name" value="Pept_M54_archaemetzincn"/>
</dbReference>
<dbReference type="PANTHER" id="PTHR15910">
    <property type="entry name" value="ARCHAEMETZINCIN"/>
    <property type="match status" value="1"/>
</dbReference>
<evidence type="ECO:0000313" key="8">
    <source>
        <dbReference type="EMBL" id="MFC4233018.1"/>
    </source>
</evidence>
<dbReference type="InterPro" id="IPR024079">
    <property type="entry name" value="MetalloPept_cat_dom_sf"/>
</dbReference>
<dbReference type="GO" id="GO:0008237">
    <property type="term" value="F:metallopeptidase activity"/>
    <property type="evidence" value="ECO:0007669"/>
    <property type="project" value="UniProtKB-KW"/>
</dbReference>
<gene>
    <name evidence="8" type="ORF">ACFOW1_14045</name>
</gene>
<dbReference type="EC" id="3.4.24.-" evidence="8"/>
<keyword evidence="2" id="KW-0645">Protease</keyword>
<sequence>MAKQCLATMVLLLLISTYSACNAPLPAPKPSLPLVIDVQPLGSISTSLVQKMLDTLRKHYQHIQVLPAQPLPKHAFYPARQRFRADSLIVFLQQNTPANHATIGITNVDISTSKGNITDWGVMGLGFCPGKACITSSYRLNKIAIASQLFKVAIHELGHTQGLKHCSVSYCFMQDAKGGNPTNLETDFCPSCKATLIAKGWVF</sequence>
<dbReference type="PANTHER" id="PTHR15910:SF1">
    <property type="entry name" value="ARCHAEMETZINCIN-2"/>
    <property type="match status" value="1"/>
</dbReference>
<name>A0ABV8Q0S4_9BACT</name>
<keyword evidence="7" id="KW-0732">Signal</keyword>
<feature type="signal peptide" evidence="7">
    <location>
        <begin position="1"/>
        <end position="22"/>
    </location>
</feature>
<evidence type="ECO:0000256" key="4">
    <source>
        <dbReference type="ARBA" id="ARBA00022801"/>
    </source>
</evidence>
<evidence type="ECO:0000313" key="9">
    <source>
        <dbReference type="Proteomes" id="UP001595906"/>
    </source>
</evidence>
<keyword evidence="3" id="KW-0479">Metal-binding</keyword>
<keyword evidence="6 8" id="KW-0482">Metalloprotease</keyword>